<dbReference type="AlphaFoldDB" id="A0AAN8FUA1"/>
<protein>
    <submittedName>
        <fullName evidence="1">Uncharacterized protein</fullName>
    </submittedName>
</protein>
<name>A0AAN8FUA1_TRICO</name>
<reference evidence="1 2" key="1">
    <citation type="submission" date="2019-10" db="EMBL/GenBank/DDBJ databases">
        <title>Assembly and Annotation for the nematode Trichostrongylus colubriformis.</title>
        <authorList>
            <person name="Martin J."/>
        </authorList>
    </citation>
    <scope>NUCLEOTIDE SEQUENCE [LARGE SCALE GENOMIC DNA]</scope>
    <source>
        <strain evidence="1">G859</strain>
        <tissue evidence="1">Whole worm</tissue>
    </source>
</reference>
<dbReference type="Proteomes" id="UP001331761">
    <property type="component" value="Unassembled WGS sequence"/>
</dbReference>
<dbReference type="EMBL" id="WIXE01002965">
    <property type="protein sequence ID" value="KAK5984375.1"/>
    <property type="molecule type" value="Genomic_DNA"/>
</dbReference>
<organism evidence="1 2">
    <name type="scientific">Trichostrongylus colubriformis</name>
    <name type="common">Black scour worm</name>
    <dbReference type="NCBI Taxonomy" id="6319"/>
    <lineage>
        <taxon>Eukaryota</taxon>
        <taxon>Metazoa</taxon>
        <taxon>Ecdysozoa</taxon>
        <taxon>Nematoda</taxon>
        <taxon>Chromadorea</taxon>
        <taxon>Rhabditida</taxon>
        <taxon>Rhabditina</taxon>
        <taxon>Rhabditomorpha</taxon>
        <taxon>Strongyloidea</taxon>
        <taxon>Trichostrongylidae</taxon>
        <taxon>Trichostrongylus</taxon>
    </lineage>
</organism>
<evidence type="ECO:0000313" key="1">
    <source>
        <dbReference type="EMBL" id="KAK5984375.1"/>
    </source>
</evidence>
<comment type="caution">
    <text evidence="1">The sequence shown here is derived from an EMBL/GenBank/DDBJ whole genome shotgun (WGS) entry which is preliminary data.</text>
</comment>
<keyword evidence="2" id="KW-1185">Reference proteome</keyword>
<sequence>MAPKVDRFSKNKETLGTFSEAFVVKQRDSNNSSVTPSVDVDYATLSATQLIKAVLERNSDPLIEKMQLVLAGKISKDVSEFLEADKRSRSIVISGIDDAPSHLLPSER</sequence>
<gene>
    <name evidence="1" type="ORF">GCK32_022840</name>
</gene>
<accession>A0AAN8FUA1</accession>
<proteinExistence type="predicted"/>
<evidence type="ECO:0000313" key="2">
    <source>
        <dbReference type="Proteomes" id="UP001331761"/>
    </source>
</evidence>